<evidence type="ECO:0000313" key="12">
    <source>
        <dbReference type="EMBL" id="NXO04027.1"/>
    </source>
</evidence>
<dbReference type="PANTHER" id="PTHR16675:SF242">
    <property type="entry name" value="MAJOR HISTOCOMPATIBILITY COMPLEX CLASS I-RELATED GENE PROTEIN"/>
    <property type="match status" value="1"/>
</dbReference>
<dbReference type="InterPro" id="IPR011161">
    <property type="entry name" value="MHC_I-like_Ag-recog"/>
</dbReference>
<keyword evidence="2" id="KW-0490">MHC I</keyword>
<protein>
    <submittedName>
        <fullName evidence="12">HA1F protein</fullName>
    </submittedName>
</protein>
<keyword evidence="5" id="KW-0391">Immunity</keyword>
<evidence type="ECO:0000313" key="13">
    <source>
        <dbReference type="Proteomes" id="UP000565785"/>
    </source>
</evidence>
<keyword evidence="4" id="KW-0732">Signal</keyword>
<dbReference type="InterPro" id="IPR050208">
    <property type="entry name" value="MHC_class-I_related"/>
</dbReference>
<evidence type="ECO:0000256" key="4">
    <source>
        <dbReference type="ARBA" id="ARBA00022729"/>
    </source>
</evidence>
<evidence type="ECO:0000259" key="11">
    <source>
        <dbReference type="Pfam" id="PF00129"/>
    </source>
</evidence>
<evidence type="ECO:0000256" key="8">
    <source>
        <dbReference type="ARBA" id="ARBA00023157"/>
    </source>
</evidence>
<evidence type="ECO:0000256" key="5">
    <source>
        <dbReference type="ARBA" id="ARBA00022859"/>
    </source>
</evidence>
<evidence type="ECO:0000256" key="1">
    <source>
        <dbReference type="ARBA" id="ARBA00004479"/>
    </source>
</evidence>
<dbReference type="PANTHER" id="PTHR16675">
    <property type="entry name" value="MHC CLASS I-RELATED"/>
    <property type="match status" value="1"/>
</dbReference>
<evidence type="ECO:0000256" key="7">
    <source>
        <dbReference type="ARBA" id="ARBA00023136"/>
    </source>
</evidence>
<comment type="caution">
    <text evidence="12">The sequence shown here is derived from an EMBL/GenBank/DDBJ whole genome shotgun (WGS) entry which is preliminary data.</text>
</comment>
<dbReference type="GO" id="GO:0006955">
    <property type="term" value="P:immune response"/>
    <property type="evidence" value="ECO:0007669"/>
    <property type="project" value="TreeGrafter"/>
</dbReference>
<dbReference type="InterPro" id="IPR001039">
    <property type="entry name" value="MHC_I_a_a1/a2"/>
</dbReference>
<dbReference type="Pfam" id="PF00129">
    <property type="entry name" value="MHC_I"/>
    <property type="match status" value="1"/>
</dbReference>
<name>A0A7L1NXY9_RHICY</name>
<keyword evidence="7" id="KW-0472">Membrane</keyword>
<feature type="non-terminal residue" evidence="12">
    <location>
        <position position="1"/>
    </location>
</feature>
<dbReference type="InterPro" id="IPR037055">
    <property type="entry name" value="MHC_I-like_Ag-recog_sf"/>
</dbReference>
<dbReference type="GO" id="GO:0005615">
    <property type="term" value="C:extracellular space"/>
    <property type="evidence" value="ECO:0007669"/>
    <property type="project" value="TreeGrafter"/>
</dbReference>
<evidence type="ECO:0000256" key="6">
    <source>
        <dbReference type="ARBA" id="ARBA00022989"/>
    </source>
</evidence>
<dbReference type="EMBL" id="VXBP01009755">
    <property type="protein sequence ID" value="NXO04027.1"/>
    <property type="molecule type" value="Genomic_DNA"/>
</dbReference>
<dbReference type="Proteomes" id="UP000565785">
    <property type="component" value="Unassembled WGS sequence"/>
</dbReference>
<dbReference type="AlphaFoldDB" id="A0A7L1NXY9"/>
<comment type="subcellular location">
    <subcellularLocation>
        <location evidence="1">Membrane</location>
        <topology evidence="1">Single-pass type I membrane protein</topology>
    </subcellularLocation>
</comment>
<keyword evidence="13" id="KW-1185">Reference proteome</keyword>
<dbReference type="GO" id="GO:0009897">
    <property type="term" value="C:external side of plasma membrane"/>
    <property type="evidence" value="ECO:0007669"/>
    <property type="project" value="TreeGrafter"/>
</dbReference>
<organism evidence="12 13">
    <name type="scientific">Rhinopomastus cyanomelas</name>
    <name type="common">Common scimitarbill</name>
    <dbReference type="NCBI Taxonomy" id="113115"/>
    <lineage>
        <taxon>Eukaryota</taxon>
        <taxon>Metazoa</taxon>
        <taxon>Chordata</taxon>
        <taxon>Craniata</taxon>
        <taxon>Vertebrata</taxon>
        <taxon>Euteleostomi</taxon>
        <taxon>Archelosauria</taxon>
        <taxon>Archosauria</taxon>
        <taxon>Dinosauria</taxon>
        <taxon>Saurischia</taxon>
        <taxon>Theropoda</taxon>
        <taxon>Coelurosauria</taxon>
        <taxon>Aves</taxon>
        <taxon>Neognathae</taxon>
        <taxon>Neoaves</taxon>
        <taxon>Telluraves</taxon>
        <taxon>Coraciimorphae</taxon>
        <taxon>Bucerotiformes</taxon>
        <taxon>Rhinopomastidae</taxon>
        <taxon>Rhinopomastus</taxon>
    </lineage>
</organism>
<dbReference type="GO" id="GO:0042612">
    <property type="term" value="C:MHC class I protein complex"/>
    <property type="evidence" value="ECO:0007669"/>
    <property type="project" value="UniProtKB-KW"/>
</dbReference>
<dbReference type="PRINTS" id="PR01638">
    <property type="entry name" value="MHCCLASSI"/>
</dbReference>
<gene>
    <name evidence="12" type="primary">Ha1f_1</name>
    <name evidence="12" type="ORF">RHICYA_R12515</name>
</gene>
<reference evidence="12 13" key="1">
    <citation type="submission" date="2019-09" db="EMBL/GenBank/DDBJ databases">
        <title>Bird 10,000 Genomes (B10K) Project - Family phase.</title>
        <authorList>
            <person name="Zhang G."/>
        </authorList>
    </citation>
    <scope>NUCLEOTIDE SEQUENCE [LARGE SCALE GENOMIC DNA]</scope>
    <source>
        <strain evidence="12">B10K-DU-002-35</strain>
        <tissue evidence="12">Muscle</tissue>
    </source>
</reference>
<dbReference type="InterPro" id="IPR011162">
    <property type="entry name" value="MHC_I/II-like_Ag-recog"/>
</dbReference>
<evidence type="ECO:0000256" key="9">
    <source>
        <dbReference type="ARBA" id="ARBA00023180"/>
    </source>
</evidence>
<keyword evidence="6" id="KW-1133">Transmembrane helix</keyword>
<evidence type="ECO:0000256" key="10">
    <source>
        <dbReference type="RuleBase" id="RU004439"/>
    </source>
</evidence>
<feature type="domain" description="MHC class I-like antigen recognition-like" evidence="11">
    <location>
        <begin position="1"/>
        <end position="87"/>
    </location>
</feature>
<keyword evidence="3" id="KW-0812">Transmembrane</keyword>
<dbReference type="SUPFAM" id="SSF54452">
    <property type="entry name" value="MHC antigen-recognition domain"/>
    <property type="match status" value="1"/>
</dbReference>
<sequence length="113" mass="12936">AHTLQHVFGCDLLDDGSTRGYRRYAHDGRDFIAFDADSMMFTAADAAGELSRRRWESRAASEECKVYLESECAEWLRRYVSYGRAVLERKEPPTVRVSGKEAHGILTLRCRAY</sequence>
<dbReference type="OrthoDB" id="8936120at2759"/>
<keyword evidence="8" id="KW-1015">Disulfide bond</keyword>
<accession>A0A7L1NXY9</accession>
<keyword evidence="9" id="KW-0325">Glycoprotein</keyword>
<dbReference type="Gene3D" id="3.30.500.10">
    <property type="entry name" value="MHC class I-like antigen recognition-like"/>
    <property type="match status" value="1"/>
</dbReference>
<evidence type="ECO:0000256" key="3">
    <source>
        <dbReference type="ARBA" id="ARBA00022692"/>
    </source>
</evidence>
<dbReference type="GO" id="GO:0002474">
    <property type="term" value="P:antigen processing and presentation of peptide antigen via MHC class I"/>
    <property type="evidence" value="ECO:0007669"/>
    <property type="project" value="UniProtKB-KW"/>
</dbReference>
<comment type="similarity">
    <text evidence="10">Belongs to the MHC class I family.</text>
</comment>
<evidence type="ECO:0000256" key="2">
    <source>
        <dbReference type="ARBA" id="ARBA00022451"/>
    </source>
</evidence>
<proteinExistence type="inferred from homology"/>
<feature type="non-terminal residue" evidence="12">
    <location>
        <position position="113"/>
    </location>
</feature>